<name>A0A0M0KWI1_9BACI</name>
<dbReference type="Pfam" id="PF05913">
    <property type="entry name" value="MupG_C"/>
    <property type="match status" value="1"/>
</dbReference>
<comment type="caution">
    <text evidence="3">The sequence shown here is derived from an EMBL/GenBank/DDBJ whole genome shotgun (WGS) entry which is preliminary data.</text>
</comment>
<dbReference type="Gene3D" id="2.40.100.10">
    <property type="entry name" value="Cyclophilin-like"/>
    <property type="match status" value="1"/>
</dbReference>
<dbReference type="PANTHER" id="PTHR38435">
    <property type="match status" value="1"/>
</dbReference>
<evidence type="ECO:0000313" key="4">
    <source>
        <dbReference type="Proteomes" id="UP000037558"/>
    </source>
</evidence>
<dbReference type="Gene3D" id="3.20.20.70">
    <property type="entry name" value="Aldolase class I"/>
    <property type="match status" value="1"/>
</dbReference>
<feature type="domain" description="6-phospho-N-acetylmuramidase C-terminal" evidence="1">
    <location>
        <begin position="238"/>
        <end position="334"/>
    </location>
</feature>
<dbReference type="SUPFAM" id="SSF50891">
    <property type="entry name" value="Cyclophilin-like"/>
    <property type="match status" value="1"/>
</dbReference>
<dbReference type="InterPro" id="IPR013785">
    <property type="entry name" value="Aldolase_TIM"/>
</dbReference>
<dbReference type="STRING" id="284581.AMD01_17615"/>
<protein>
    <recommendedName>
        <fullName evidence="5">DUF871 domain-containing protein</fullName>
    </recommendedName>
</protein>
<dbReference type="Pfam" id="PF19200">
    <property type="entry name" value="MupG_N"/>
    <property type="match status" value="1"/>
</dbReference>
<proteinExistence type="predicted"/>
<reference evidence="4" key="1">
    <citation type="submission" date="2015-08" db="EMBL/GenBank/DDBJ databases">
        <title>Fjat-14210 dsm16467.</title>
        <authorList>
            <person name="Liu B."/>
            <person name="Wang J."/>
            <person name="Zhu Y."/>
            <person name="Liu G."/>
            <person name="Chen Q."/>
            <person name="Chen Z."/>
            <person name="Lan J."/>
            <person name="Che J."/>
            <person name="Ge C."/>
            <person name="Shi H."/>
            <person name="Pan Z."/>
            <person name="Liu X."/>
        </authorList>
    </citation>
    <scope>NUCLEOTIDE SEQUENCE [LARGE SCALE GENOMIC DNA]</scope>
    <source>
        <strain evidence="4">DSM 16467</strain>
    </source>
</reference>
<evidence type="ECO:0000313" key="3">
    <source>
        <dbReference type="EMBL" id="KOO42952.1"/>
    </source>
</evidence>
<dbReference type="InterPro" id="IPR043797">
    <property type="entry name" value="MupG_N"/>
</dbReference>
<evidence type="ECO:0000259" key="2">
    <source>
        <dbReference type="Pfam" id="PF19200"/>
    </source>
</evidence>
<dbReference type="SUPFAM" id="SSF51445">
    <property type="entry name" value="(Trans)glycosidases"/>
    <property type="match status" value="1"/>
</dbReference>
<dbReference type="InterPro" id="IPR029000">
    <property type="entry name" value="Cyclophilin-like_dom_sf"/>
</dbReference>
<dbReference type="InterPro" id="IPR008589">
    <property type="entry name" value="MupG"/>
</dbReference>
<dbReference type="InterPro" id="IPR043894">
    <property type="entry name" value="MupG_C"/>
</dbReference>
<evidence type="ECO:0008006" key="5">
    <source>
        <dbReference type="Google" id="ProtNLM"/>
    </source>
</evidence>
<accession>A0A0M0KWI1</accession>
<dbReference type="EMBL" id="LILC01000023">
    <property type="protein sequence ID" value="KOO42952.1"/>
    <property type="molecule type" value="Genomic_DNA"/>
</dbReference>
<dbReference type="OrthoDB" id="5809921at2"/>
<dbReference type="Proteomes" id="UP000037558">
    <property type="component" value="Unassembled WGS sequence"/>
</dbReference>
<dbReference type="AlphaFoldDB" id="A0A0M0KWI1"/>
<evidence type="ECO:0000259" key="1">
    <source>
        <dbReference type="Pfam" id="PF05913"/>
    </source>
</evidence>
<feature type="domain" description="6-phospho-N-acetylmuramidase N-terminal" evidence="2">
    <location>
        <begin position="2"/>
        <end position="224"/>
    </location>
</feature>
<keyword evidence="4" id="KW-1185">Reference proteome</keyword>
<dbReference type="PANTHER" id="PTHR38435:SF2">
    <property type="entry name" value="DUF871 DOMAIN-CONTAINING PROTEIN"/>
    <property type="match status" value="1"/>
</dbReference>
<dbReference type="InterPro" id="IPR017853">
    <property type="entry name" value="GH"/>
</dbReference>
<sequence>MIGISFYLQDPYAHKRLKEAGESGIRTAFTSLHIPEETGDLAKKAKELLSLACELGINVYADTSQSTPSKLGLESFQDLLKLGVKGIRLDDGFDHETTLSLAKHFKLALNASTMTKQELEDLLKLGISPKQLLAWHNFYPRRETGLDEAFFVNQNQFLRDAGVRVAAFVPGDGEKRGPLFEGLPTLENHRGAKPLNSGIDLKYMGVDDVYIGDPGVKQETLKALVAYDETQTLFLRIQSSYLREGRYQLRFDQARDVWRFLDTRQTERVDAHHTTERPVGSITMDNHRYGRYQGEIQLVRSPLPSDERVNVIGKIVEEDIPLLHYVKPGQTIQLYN</sequence>
<gene>
    <name evidence="3" type="ORF">AMD01_17615</name>
</gene>
<dbReference type="PATRIC" id="fig|284581.3.peg.3035"/>
<organism evidence="3 4">
    <name type="scientific">Priestia koreensis</name>
    <dbReference type="NCBI Taxonomy" id="284581"/>
    <lineage>
        <taxon>Bacteria</taxon>
        <taxon>Bacillati</taxon>
        <taxon>Bacillota</taxon>
        <taxon>Bacilli</taxon>
        <taxon>Bacillales</taxon>
        <taxon>Bacillaceae</taxon>
        <taxon>Priestia</taxon>
    </lineage>
</organism>
<dbReference type="RefSeq" id="WP_053402757.1">
    <property type="nucleotide sequence ID" value="NZ_LILC01000023.1"/>
</dbReference>